<organism evidence="1 2">
    <name type="scientific">Novosphingobium fluoreni</name>
    <dbReference type="NCBI Taxonomy" id="1391222"/>
    <lineage>
        <taxon>Bacteria</taxon>
        <taxon>Pseudomonadati</taxon>
        <taxon>Pseudomonadota</taxon>
        <taxon>Alphaproteobacteria</taxon>
        <taxon>Sphingomonadales</taxon>
        <taxon>Sphingomonadaceae</taxon>
        <taxon>Novosphingobium</taxon>
    </lineage>
</organism>
<name>A0A7W6FYW4_9SPHN</name>
<dbReference type="EMBL" id="JACIDY010000005">
    <property type="protein sequence ID" value="MBB3940698.1"/>
    <property type="molecule type" value="Genomic_DNA"/>
</dbReference>
<evidence type="ECO:0000313" key="2">
    <source>
        <dbReference type="Proteomes" id="UP000561459"/>
    </source>
</evidence>
<comment type="caution">
    <text evidence="1">The sequence shown here is derived from an EMBL/GenBank/DDBJ whole genome shotgun (WGS) entry which is preliminary data.</text>
</comment>
<accession>A0A7W6FYW4</accession>
<dbReference type="AlphaFoldDB" id="A0A7W6FYW4"/>
<sequence length="53" mass="5733">MKKSIVLKERADIGGEVRRPEEGPILVAKKLADELVEQGKAKWSGADAEADKA</sequence>
<keyword evidence="2" id="KW-1185">Reference proteome</keyword>
<protein>
    <submittedName>
        <fullName evidence="1">Uncharacterized protein</fullName>
    </submittedName>
</protein>
<dbReference type="RefSeq" id="WP_183617285.1">
    <property type="nucleotide sequence ID" value="NZ_JACIDY010000005.1"/>
</dbReference>
<evidence type="ECO:0000313" key="1">
    <source>
        <dbReference type="EMBL" id="MBB3940698.1"/>
    </source>
</evidence>
<dbReference type="Proteomes" id="UP000561459">
    <property type="component" value="Unassembled WGS sequence"/>
</dbReference>
<reference evidence="1 2" key="1">
    <citation type="submission" date="2020-08" db="EMBL/GenBank/DDBJ databases">
        <title>Genomic Encyclopedia of Type Strains, Phase IV (KMG-IV): sequencing the most valuable type-strain genomes for metagenomic binning, comparative biology and taxonomic classification.</title>
        <authorList>
            <person name="Goeker M."/>
        </authorList>
    </citation>
    <scope>NUCLEOTIDE SEQUENCE [LARGE SCALE GENOMIC DNA]</scope>
    <source>
        <strain evidence="1 2">DSM 27568</strain>
    </source>
</reference>
<proteinExistence type="predicted"/>
<gene>
    <name evidence="1" type="ORF">GGR39_002355</name>
</gene>